<evidence type="ECO:0000313" key="2">
    <source>
        <dbReference type="EMBL" id="GAA0812182.1"/>
    </source>
</evidence>
<protein>
    <submittedName>
        <fullName evidence="2">Uncharacterized protein</fullName>
    </submittedName>
</protein>
<gene>
    <name evidence="2" type="ORF">GCM10009111_05790</name>
</gene>
<accession>A0ABP3WCL2</accession>
<name>A0ABP3WCL2_9GAMM</name>
<dbReference type="RefSeq" id="WP_215978760.1">
    <property type="nucleotide sequence ID" value="NZ_BAAAFA010000001.1"/>
</dbReference>
<keyword evidence="3" id="KW-1185">Reference proteome</keyword>
<organism evidence="2 3">
    <name type="scientific">Colwellia asteriadis</name>
    <dbReference type="NCBI Taxonomy" id="517723"/>
    <lineage>
        <taxon>Bacteria</taxon>
        <taxon>Pseudomonadati</taxon>
        <taxon>Pseudomonadota</taxon>
        <taxon>Gammaproteobacteria</taxon>
        <taxon>Alteromonadales</taxon>
        <taxon>Colwelliaceae</taxon>
        <taxon>Colwellia</taxon>
    </lineage>
</organism>
<keyword evidence="1" id="KW-0732">Signal</keyword>
<dbReference type="Proteomes" id="UP001500021">
    <property type="component" value="Unassembled WGS sequence"/>
</dbReference>
<evidence type="ECO:0000256" key="1">
    <source>
        <dbReference type="SAM" id="SignalP"/>
    </source>
</evidence>
<comment type="caution">
    <text evidence="2">The sequence shown here is derived from an EMBL/GenBank/DDBJ whole genome shotgun (WGS) entry which is preliminary data.</text>
</comment>
<evidence type="ECO:0000313" key="3">
    <source>
        <dbReference type="Proteomes" id="UP001500021"/>
    </source>
</evidence>
<proteinExistence type="predicted"/>
<sequence length="119" mass="12795">MMNTLTLQKDTGINRSKGMKKTALVMAIVAGALFSVNASATQTSSVEAAVSDFVVTQGKQIMNELNVQLQKTIDSEIQTLANSLLKHTSISSLPSNEMVNTDKQQEKAKLLAKAANIEK</sequence>
<feature type="chain" id="PRO_5047358586" evidence="1">
    <location>
        <begin position="41"/>
        <end position="119"/>
    </location>
</feature>
<feature type="signal peptide" evidence="1">
    <location>
        <begin position="1"/>
        <end position="40"/>
    </location>
</feature>
<reference evidence="3" key="1">
    <citation type="journal article" date="2019" name="Int. J. Syst. Evol. Microbiol.">
        <title>The Global Catalogue of Microorganisms (GCM) 10K type strain sequencing project: providing services to taxonomists for standard genome sequencing and annotation.</title>
        <authorList>
            <consortium name="The Broad Institute Genomics Platform"/>
            <consortium name="The Broad Institute Genome Sequencing Center for Infectious Disease"/>
            <person name="Wu L."/>
            <person name="Ma J."/>
        </authorList>
    </citation>
    <scope>NUCLEOTIDE SEQUENCE [LARGE SCALE GENOMIC DNA]</scope>
    <source>
        <strain evidence="3">JCM 15608</strain>
    </source>
</reference>
<dbReference type="EMBL" id="BAAAFA010000001">
    <property type="protein sequence ID" value="GAA0812182.1"/>
    <property type="molecule type" value="Genomic_DNA"/>
</dbReference>